<dbReference type="SUPFAM" id="SSF54695">
    <property type="entry name" value="POZ domain"/>
    <property type="match status" value="1"/>
</dbReference>
<dbReference type="PANTHER" id="PTHR46306:SF1">
    <property type="entry name" value="BTB_POZ DOMAIN-CONTAINING PROTEIN 9"/>
    <property type="match status" value="1"/>
</dbReference>
<reference evidence="2 3" key="1">
    <citation type="submission" date="2018-06" db="EMBL/GenBank/DDBJ databases">
        <title>Comparative genomics reveals the genomic features of Rhizophagus irregularis, R. cerebriforme, R. diaphanum and Gigaspora rosea, and their symbiotic lifestyle signature.</title>
        <authorList>
            <person name="Morin E."/>
            <person name="San Clemente H."/>
            <person name="Chen E.C.H."/>
            <person name="De La Providencia I."/>
            <person name="Hainaut M."/>
            <person name="Kuo A."/>
            <person name="Kohler A."/>
            <person name="Murat C."/>
            <person name="Tang N."/>
            <person name="Roy S."/>
            <person name="Loubradou J."/>
            <person name="Henrissat B."/>
            <person name="Grigoriev I.V."/>
            <person name="Corradi N."/>
            <person name="Roux C."/>
            <person name="Martin F.M."/>
        </authorList>
    </citation>
    <scope>NUCLEOTIDE SEQUENCE [LARGE SCALE GENOMIC DNA]</scope>
    <source>
        <strain evidence="2 3">DAOM 194757</strain>
    </source>
</reference>
<proteinExistence type="predicted"/>
<gene>
    <name evidence="2" type="ORF">C2G38_1394196</name>
</gene>
<name>A0A397VEV1_9GLOM</name>
<feature type="domain" description="BTB" evidence="1">
    <location>
        <begin position="23"/>
        <end position="96"/>
    </location>
</feature>
<evidence type="ECO:0000259" key="1">
    <source>
        <dbReference type="PROSITE" id="PS50097"/>
    </source>
</evidence>
<dbReference type="Pfam" id="PF00651">
    <property type="entry name" value="BTB"/>
    <property type="match status" value="1"/>
</dbReference>
<comment type="caution">
    <text evidence="2">The sequence shown here is derived from an EMBL/GenBank/DDBJ whole genome shotgun (WGS) entry which is preliminary data.</text>
</comment>
<evidence type="ECO:0000313" key="2">
    <source>
        <dbReference type="EMBL" id="RIB17866.1"/>
    </source>
</evidence>
<dbReference type="InterPro" id="IPR011333">
    <property type="entry name" value="SKP1/BTB/POZ_sf"/>
</dbReference>
<dbReference type="CDD" id="cd18186">
    <property type="entry name" value="BTB_POZ_ZBTB_KLHL-like"/>
    <property type="match status" value="1"/>
</dbReference>
<dbReference type="PROSITE" id="PS50097">
    <property type="entry name" value="BTB"/>
    <property type="match status" value="1"/>
</dbReference>
<keyword evidence="3" id="KW-1185">Reference proteome</keyword>
<dbReference type="SMART" id="SM00225">
    <property type="entry name" value="BTB"/>
    <property type="match status" value="1"/>
</dbReference>
<accession>A0A397VEV1</accession>
<dbReference type="PANTHER" id="PTHR46306">
    <property type="entry name" value="BTB/POZ DOMAIN-CONTAINING PROTEIN 9"/>
    <property type="match status" value="1"/>
</dbReference>
<dbReference type="OrthoDB" id="2390243at2759"/>
<dbReference type="InterPro" id="IPR000210">
    <property type="entry name" value="BTB/POZ_dom"/>
</dbReference>
<protein>
    <recommendedName>
        <fullName evidence="1">BTB domain-containing protein</fullName>
    </recommendedName>
</protein>
<dbReference type="EMBL" id="QKWP01000577">
    <property type="protein sequence ID" value="RIB17866.1"/>
    <property type="molecule type" value="Genomic_DNA"/>
</dbReference>
<dbReference type="InterPro" id="IPR052407">
    <property type="entry name" value="BTB_POZ_domain_cont_9"/>
</dbReference>
<dbReference type="Proteomes" id="UP000266673">
    <property type="component" value="Unassembled WGS sequence"/>
</dbReference>
<dbReference type="AlphaFoldDB" id="A0A397VEV1"/>
<organism evidence="2 3">
    <name type="scientific">Gigaspora rosea</name>
    <dbReference type="NCBI Taxonomy" id="44941"/>
    <lineage>
        <taxon>Eukaryota</taxon>
        <taxon>Fungi</taxon>
        <taxon>Fungi incertae sedis</taxon>
        <taxon>Mucoromycota</taxon>
        <taxon>Glomeromycotina</taxon>
        <taxon>Glomeromycetes</taxon>
        <taxon>Diversisporales</taxon>
        <taxon>Gigasporaceae</taxon>
        <taxon>Gigaspora</taxon>
    </lineage>
</organism>
<sequence length="131" mass="15157">MAIKHFKKLSNNYIELLESKKDFNVIIKVGKSPNTKEFKLHSVILKYRSLYFRNELLKAAKDTVSVTSIDLTSNISIQQFEIIIKYIYGGFVSLENLDAQFLFELIQAAEEFLLEELLECLQSHLIESNAH</sequence>
<dbReference type="GO" id="GO:0005737">
    <property type="term" value="C:cytoplasm"/>
    <property type="evidence" value="ECO:0007669"/>
    <property type="project" value="TreeGrafter"/>
</dbReference>
<evidence type="ECO:0000313" key="3">
    <source>
        <dbReference type="Proteomes" id="UP000266673"/>
    </source>
</evidence>
<dbReference type="Gene3D" id="3.30.710.10">
    <property type="entry name" value="Potassium Channel Kv1.1, Chain A"/>
    <property type="match status" value="1"/>
</dbReference>